<dbReference type="Pfam" id="PF09823">
    <property type="entry name" value="DUF2357"/>
    <property type="match status" value="1"/>
</dbReference>
<dbReference type="Pfam" id="PF04411">
    <property type="entry name" value="PDDEXK_7"/>
    <property type="match status" value="1"/>
</dbReference>
<accession>A0A7X9XNA1</accession>
<feature type="domain" description="DUF2357" evidence="1">
    <location>
        <begin position="104"/>
        <end position="299"/>
    </location>
</feature>
<organism evidence="2 3">
    <name type="scientific">Clostridium beijerinckii</name>
    <name type="common">Clostridium MP</name>
    <dbReference type="NCBI Taxonomy" id="1520"/>
    <lineage>
        <taxon>Bacteria</taxon>
        <taxon>Bacillati</taxon>
        <taxon>Bacillota</taxon>
        <taxon>Clostridia</taxon>
        <taxon>Eubacteriales</taxon>
        <taxon>Clostridiaceae</taxon>
        <taxon>Clostridium</taxon>
    </lineage>
</organism>
<evidence type="ECO:0000313" key="3">
    <source>
        <dbReference type="Proteomes" id="UP000587880"/>
    </source>
</evidence>
<dbReference type="EMBL" id="JABAGD010000003">
    <property type="protein sequence ID" value="NMF03706.1"/>
    <property type="molecule type" value="Genomic_DNA"/>
</dbReference>
<dbReference type="InterPro" id="IPR007505">
    <property type="entry name" value="PDDEXK_7"/>
</dbReference>
<dbReference type="Proteomes" id="UP000587880">
    <property type="component" value="Unassembled WGS sequence"/>
</dbReference>
<protein>
    <submittedName>
        <fullName evidence="2">DUF2357 domain-containing protein</fullName>
    </submittedName>
</protein>
<proteinExistence type="predicted"/>
<evidence type="ECO:0000259" key="1">
    <source>
        <dbReference type="Pfam" id="PF09823"/>
    </source>
</evidence>
<reference evidence="2 3" key="1">
    <citation type="submission" date="2020-04" db="EMBL/GenBank/DDBJ databases">
        <authorList>
            <person name="Hitch T.C.A."/>
            <person name="Wylensek D."/>
            <person name="Clavel T."/>
        </authorList>
    </citation>
    <scope>NUCLEOTIDE SEQUENCE [LARGE SCALE GENOMIC DNA]</scope>
    <source>
        <strain evidence="2 3">WB01_NA02</strain>
    </source>
</reference>
<comment type="caution">
    <text evidence="2">The sequence shown here is derived from an EMBL/GenBank/DDBJ whole genome shotgun (WGS) entry which is preliminary data.</text>
</comment>
<sequence>MDIQYKNNNEFFIEITQNNSPQQAKFFEKEMDFYNLEDAIVIKENVVTKLLFTCEDSNAKLYMDGIETLNNDIAKEDIDGQVYIEPSNNLIDLYTVDNFPLIPGTFRMIVEIHNKKFYSKMKVEPKLFTEKELEVVKEDLEEEINGLAFELIKKNISIGEVFIEDLPIDLYKFLIIENKFFSVMAALEDLKIKPNYKIKKIYKTVREDEVKSIDEITIRNHLEGNLEEGFLKQPTIELDYDLPENQWIKKIVIEIGIFLKEFIEVSENFVYKKKINIKKLKRYKNNENKIKDEERTIEYVINLMDLARKMKNAINILNSVEWFKSVSNRIGINLPHTLFFDSRYNLIYKLYQQLKGNDFTITLDNKFAFQWKRTDKLYEMWCFVKISRIVIGEKLGFRIDSGWLFNQTIESNKVLIPELESSTRLSFKKDDIYMNLTYDDSIPNYSSETSIYNTPLYITSSNRQPDGRIDVYKRDVYIGSIILEFKYRDRKGLWAVNYTRYQREMNSNVIKQLTAYGDNCSTRYLFIKEGEKGSKYKNSIRPVMRVLIFYPKRTDVDIEIDEVEDHNLKFVRFTPEVLKNAEESLELSILELLERAEEYGIN</sequence>
<dbReference type="AlphaFoldDB" id="A0A7X9XNA1"/>
<name>A0A7X9XNA1_CLOBE</name>
<dbReference type="InterPro" id="IPR018633">
    <property type="entry name" value="DUF2357"/>
</dbReference>
<dbReference type="RefSeq" id="WP_168981050.1">
    <property type="nucleotide sequence ID" value="NZ_JABAGD010000003.1"/>
</dbReference>
<evidence type="ECO:0000313" key="2">
    <source>
        <dbReference type="EMBL" id="NMF03706.1"/>
    </source>
</evidence>
<gene>
    <name evidence="2" type="ORF">HF849_02905</name>
</gene>